<reference evidence="1" key="1">
    <citation type="submission" date="2011-03" db="EMBL/GenBank/DDBJ databases">
        <title>Complete sequence of Sphingobacterium sp. 21.</title>
        <authorList>
            <consortium name="US DOE Joint Genome Institute"/>
            <person name="Lucas S."/>
            <person name="Copeland A."/>
            <person name="Lapidus A."/>
            <person name="Cheng J.-F."/>
            <person name="Goodwin L."/>
            <person name="Pitluck S."/>
            <person name="Davenport K."/>
            <person name="Detter J.C."/>
            <person name="Han C."/>
            <person name="Tapia R."/>
            <person name="Land M."/>
            <person name="Hauser L."/>
            <person name="Kyrpides N."/>
            <person name="Ivanova N."/>
            <person name="Ovchinnikova G."/>
            <person name="Pagani I."/>
            <person name="Siebers A.K."/>
            <person name="Allgaier M."/>
            <person name="Thelen M.P."/>
            <person name="Hugenholtz P."/>
            <person name="Woyke T."/>
        </authorList>
    </citation>
    <scope>NUCLEOTIDE SEQUENCE</scope>
    <source>
        <strain evidence="1">21</strain>
    </source>
</reference>
<protein>
    <submittedName>
        <fullName evidence="1">Uncharacterized protein</fullName>
    </submittedName>
</protein>
<dbReference type="AlphaFoldDB" id="F4C8E6"/>
<evidence type="ECO:0000313" key="1">
    <source>
        <dbReference type="EMBL" id="ADZ80371.1"/>
    </source>
</evidence>
<dbReference type="EMBL" id="CP002584">
    <property type="protein sequence ID" value="ADZ80371.1"/>
    <property type="molecule type" value="Genomic_DNA"/>
</dbReference>
<accession>F4C8E6</accession>
<name>F4C8E6_SPHS2</name>
<sequence>MLKKIKNNLKINMLNHNTVHLPYYLSYEREYQIKNSESAIKNRLTSHVKGREEFIVVER</sequence>
<gene>
    <name evidence="1" type="ordered locus">Sph21_3837</name>
</gene>
<dbReference type="HOGENOM" id="CLU_2958426_0_0_10"/>
<organism evidence="1">
    <name type="scientific">Sphingobacterium sp. (strain 21)</name>
    <dbReference type="NCBI Taxonomy" id="743722"/>
    <lineage>
        <taxon>Bacteria</taxon>
        <taxon>Pseudomonadati</taxon>
        <taxon>Bacteroidota</taxon>
        <taxon>Sphingobacteriia</taxon>
        <taxon>Sphingobacteriales</taxon>
        <taxon>Sphingobacteriaceae</taxon>
        <taxon>Sphingobacterium</taxon>
    </lineage>
</organism>
<dbReference type="PATRIC" id="fig|743722.3.peg.4095"/>
<dbReference type="KEGG" id="shg:Sph21_3837"/>
<proteinExistence type="predicted"/>